<evidence type="ECO:0000256" key="5">
    <source>
        <dbReference type="SAM" id="MobiDB-lite"/>
    </source>
</evidence>
<dbReference type="EMBL" id="JBBBDM010000010">
    <property type="protein sequence ID" value="MEI5688488.1"/>
    <property type="molecule type" value="Genomic_DNA"/>
</dbReference>
<proteinExistence type="inferred from homology"/>
<dbReference type="NCBIfam" id="TIGR01782">
    <property type="entry name" value="TonB-Xanth-Caul"/>
    <property type="match status" value="1"/>
</dbReference>
<dbReference type="RefSeq" id="WP_336545850.1">
    <property type="nucleotide sequence ID" value="NZ_JBBBDM010000010.1"/>
</dbReference>
<dbReference type="InterPro" id="IPR037066">
    <property type="entry name" value="Plug_dom_sf"/>
</dbReference>
<dbReference type="PANTHER" id="PTHR40980">
    <property type="entry name" value="PLUG DOMAIN-CONTAINING PROTEIN"/>
    <property type="match status" value="1"/>
</dbReference>
<keyword evidence="2 4" id="KW-0472">Membrane</keyword>
<evidence type="ECO:0000313" key="10">
    <source>
        <dbReference type="Proteomes" id="UP001367771"/>
    </source>
</evidence>
<evidence type="ECO:0000256" key="4">
    <source>
        <dbReference type="RuleBase" id="RU003357"/>
    </source>
</evidence>
<keyword evidence="9" id="KW-0675">Receptor</keyword>
<accession>A0ABU8H670</accession>
<feature type="signal peptide" evidence="6">
    <location>
        <begin position="1"/>
        <end position="27"/>
    </location>
</feature>
<dbReference type="Gene3D" id="2.40.170.20">
    <property type="entry name" value="TonB-dependent receptor, beta-barrel domain"/>
    <property type="match status" value="1"/>
</dbReference>
<keyword evidence="6" id="KW-0732">Signal</keyword>
<organism evidence="9 10">
    <name type="scientific">Sphingomonas kyungheensis</name>
    <dbReference type="NCBI Taxonomy" id="1069987"/>
    <lineage>
        <taxon>Bacteria</taxon>
        <taxon>Pseudomonadati</taxon>
        <taxon>Pseudomonadota</taxon>
        <taxon>Alphaproteobacteria</taxon>
        <taxon>Sphingomonadales</taxon>
        <taxon>Sphingomonadaceae</taxon>
        <taxon>Sphingomonas</taxon>
    </lineage>
</organism>
<evidence type="ECO:0000256" key="1">
    <source>
        <dbReference type="ARBA" id="ARBA00004442"/>
    </source>
</evidence>
<feature type="domain" description="TonB-dependent receptor-like beta-barrel" evidence="7">
    <location>
        <begin position="511"/>
        <end position="1096"/>
    </location>
</feature>
<dbReference type="Pfam" id="PF07715">
    <property type="entry name" value="Plug"/>
    <property type="match status" value="1"/>
</dbReference>
<evidence type="ECO:0000259" key="7">
    <source>
        <dbReference type="Pfam" id="PF00593"/>
    </source>
</evidence>
<keyword evidence="10" id="KW-1185">Reference proteome</keyword>
<dbReference type="Gene3D" id="2.170.130.10">
    <property type="entry name" value="TonB-dependent receptor, plug domain"/>
    <property type="match status" value="1"/>
</dbReference>
<dbReference type="Proteomes" id="UP001367771">
    <property type="component" value="Unassembled WGS sequence"/>
</dbReference>
<evidence type="ECO:0000256" key="6">
    <source>
        <dbReference type="SAM" id="SignalP"/>
    </source>
</evidence>
<comment type="similarity">
    <text evidence="4">Belongs to the TonB-dependent receptor family.</text>
</comment>
<keyword evidence="3" id="KW-0998">Cell outer membrane</keyword>
<dbReference type="InterPro" id="IPR036942">
    <property type="entry name" value="Beta-barrel_TonB_sf"/>
</dbReference>
<evidence type="ECO:0000313" key="9">
    <source>
        <dbReference type="EMBL" id="MEI5688488.1"/>
    </source>
</evidence>
<dbReference type="InterPro" id="IPR000531">
    <property type="entry name" value="Beta-barrel_TonB"/>
</dbReference>
<evidence type="ECO:0000256" key="3">
    <source>
        <dbReference type="ARBA" id="ARBA00023237"/>
    </source>
</evidence>
<dbReference type="InterPro" id="IPR012910">
    <property type="entry name" value="Plug_dom"/>
</dbReference>
<comment type="subcellular location">
    <subcellularLocation>
        <location evidence="1 4">Cell outer membrane</location>
    </subcellularLocation>
</comment>
<comment type="caution">
    <text evidence="9">The sequence shown here is derived from an EMBL/GenBank/DDBJ whole genome shotgun (WGS) entry which is preliminary data.</text>
</comment>
<dbReference type="PANTHER" id="PTHR40980:SF3">
    <property type="entry name" value="TONB-DEPENDENT RECEPTOR-LIKE BETA-BARREL DOMAIN-CONTAINING PROTEIN"/>
    <property type="match status" value="1"/>
</dbReference>
<reference evidence="9 10" key="1">
    <citation type="journal article" date="2013" name="Int. J. Syst. Evol. Microbiol.">
        <title>Sphingomonas kyungheensis sp. nov., a bacterium with ginsenoside-converting activity isolated from soil of a ginseng field.</title>
        <authorList>
            <person name="Son H.M."/>
            <person name="Yang J.E."/>
            <person name="Park Y."/>
            <person name="Han C.K."/>
            <person name="Kim S.G."/>
            <person name="Kook M."/>
            <person name="Yi T.H."/>
        </authorList>
    </citation>
    <scope>NUCLEOTIDE SEQUENCE [LARGE SCALE GENOMIC DNA]</scope>
    <source>
        <strain evidence="9 10">LMG 26582</strain>
    </source>
</reference>
<dbReference type="InterPro" id="IPR010104">
    <property type="entry name" value="TonB_rcpt_bac"/>
</dbReference>
<dbReference type="SUPFAM" id="SSF56935">
    <property type="entry name" value="Porins"/>
    <property type="match status" value="1"/>
</dbReference>
<keyword evidence="4" id="KW-0798">TonB box</keyword>
<feature type="compositionally biased region" description="Low complexity" evidence="5">
    <location>
        <begin position="52"/>
        <end position="70"/>
    </location>
</feature>
<evidence type="ECO:0000256" key="2">
    <source>
        <dbReference type="ARBA" id="ARBA00023136"/>
    </source>
</evidence>
<feature type="region of interest" description="Disordered" evidence="5">
    <location>
        <begin position="36"/>
        <end position="74"/>
    </location>
</feature>
<feature type="domain" description="TonB-dependent receptor plug" evidence="8">
    <location>
        <begin position="91"/>
        <end position="202"/>
    </location>
</feature>
<dbReference type="Pfam" id="PF00593">
    <property type="entry name" value="TonB_dep_Rec_b-barrel"/>
    <property type="match status" value="1"/>
</dbReference>
<sequence>MKNSVRSVVSGPLKSLLLTTSALSVFAAIVSPAAAQTATPPIDEQASPPKTGAPDTDPATVPDDGAADPGRPNDIVVTGIRKALESAKEIKRNADTVVDSITASDIATLPDLSVAEALGRVPGVTISRFATGGASPDFPSPEGQGNLIRGLGFVRSEFNGRDAFSANGGRVLDFSSIPPELIGAVDVYKNQTADLIEGGISGTINLRTLEPFDRQKPFLAISLDNTYTDLRKKSSPSGSITAGRRWRTGIGEFGVIASYSRSNLDSRINGWQQNAPFPRVLDASGNVPQTNLTGAAKLGEFTGVDPSNIIGTTPGFQMRTNDVDRDRRSYYGAIQWKNDRLQLTAKYIRVEETTDSIEHTFEWFPEHDTGTTAGITNLKVDKGFSSAGVAMCSGAGAFPSNPGDCETLIPIQGGLMESGFVTNRIDSWTGAVGSPVGSLGIGRMDRSKTQDISLNAKWQATDRLLVTLDGQYTKASASTRQIWAGFNTYLDWQIAPNLDNPRINFSVDPEHQFNPNNTRYTGDSATNPLARPTSSADFNGSTFQFAADQFQVGKGDLYALRADTAYDLSGGEGFGGWFDSVKLGARYAKRSQTNAEMALNWGSIAPPWDGRGGYGIVGTFQDPNQAAEVVSFSNFYRGGVVQGSNQSFVFANRNLLSSYSNFRKYLNSEPQLAPPAGCALPTCAGNFGWLPRGTDDGSRFGSPTFRPEDISDITERTFNAYMRLDAKHEFDNGMSIAANAGVRYVRTELNSAGFQAFRPFVADTQTSAIDANGVRTRTDDAESRDDPRDFLPGATAYSEQAAVPITYKQTNVNWLPSFNVRWNIDRQQLVRFAYSKGLSRPNVQDLRASQEYVVTTNRINYPTITDRNDPLYGIDRGAQSITVGEIRVNRGNPRLRPTLADNFDLSIERYFRGGYVSIAGFYKSLSNIITNGDLPLGTTQLDGQTVNIIYSGQVNQAKAKIKGVEVSYQQFFDKLPGVLSHLGFQGNYTYIDSSATPPANGVDSNGDGVPDDQTTVFRFGVDNLLGQSDHILNAVGIYQDSALELRLAYNWRSKYLTSYRDYVTGNPVFNSAAGFLDASVRFKVGALTLRTSIANILDTKSKSQVQIDKSGQMFDRFSFLNDRRVVFGALLQF</sequence>
<gene>
    <name evidence="9" type="ORF">V8201_15455</name>
</gene>
<evidence type="ECO:0000259" key="8">
    <source>
        <dbReference type="Pfam" id="PF07715"/>
    </source>
</evidence>
<feature type="chain" id="PRO_5046591621" evidence="6">
    <location>
        <begin position="28"/>
        <end position="1133"/>
    </location>
</feature>
<protein>
    <submittedName>
        <fullName evidence="9">TonB-dependent receptor</fullName>
    </submittedName>
</protein>
<name>A0ABU8H670_9SPHN</name>